<dbReference type="GO" id="GO:0045211">
    <property type="term" value="C:postsynaptic membrane"/>
    <property type="evidence" value="ECO:0007669"/>
    <property type="project" value="Ensembl"/>
</dbReference>
<dbReference type="GO" id="GO:0048858">
    <property type="term" value="P:cell projection morphogenesis"/>
    <property type="evidence" value="ECO:0007669"/>
    <property type="project" value="TreeGrafter"/>
</dbReference>
<evidence type="ECO:0000259" key="3">
    <source>
        <dbReference type="Pfam" id="PF06566"/>
    </source>
</evidence>
<protein>
    <submittedName>
        <fullName evidence="5">Chondroitin sulfate proteoglycan 5</fullName>
    </submittedName>
</protein>
<feature type="compositionally biased region" description="Basic and acidic residues" evidence="1">
    <location>
        <begin position="672"/>
        <end position="681"/>
    </location>
</feature>
<name>A0A8D0HKA1_SPHPU</name>
<organism evidence="5 6">
    <name type="scientific">Sphenodon punctatus</name>
    <name type="common">Tuatara</name>
    <name type="synonym">Hatteria punctata</name>
    <dbReference type="NCBI Taxonomy" id="8508"/>
    <lineage>
        <taxon>Eukaryota</taxon>
        <taxon>Metazoa</taxon>
        <taxon>Chordata</taxon>
        <taxon>Craniata</taxon>
        <taxon>Vertebrata</taxon>
        <taxon>Euteleostomi</taxon>
        <taxon>Lepidosauria</taxon>
        <taxon>Sphenodontia</taxon>
        <taxon>Sphenodontidae</taxon>
        <taxon>Sphenodon</taxon>
    </lineage>
</organism>
<feature type="region of interest" description="Disordered" evidence="1">
    <location>
        <begin position="455"/>
        <end position="479"/>
    </location>
</feature>
<dbReference type="PANTHER" id="PTHR15381:SF1">
    <property type="entry name" value="CHONDROITIN SULFATE PROTEOGLYCAN 5"/>
    <property type="match status" value="1"/>
</dbReference>
<evidence type="ECO:0000256" key="1">
    <source>
        <dbReference type="SAM" id="MobiDB-lite"/>
    </source>
</evidence>
<feature type="domain" description="Neural chondroitin sulphate proteoglycan cytoplasmic" evidence="4">
    <location>
        <begin position="576"/>
        <end position="693"/>
    </location>
</feature>
<keyword evidence="2" id="KW-1133">Transmembrane helix</keyword>
<dbReference type="Ensembl" id="ENSSPUT00000026703.1">
    <property type="protein sequence ID" value="ENSSPUP00000025018.1"/>
    <property type="gene ID" value="ENSSPUG00000019173.1"/>
</dbReference>
<dbReference type="InterPro" id="IPR009505">
    <property type="entry name" value="Neural_ProG_Cyt"/>
</dbReference>
<accession>A0A8D0HKA1</accession>
<proteinExistence type="predicted"/>
<feature type="transmembrane region" description="Helical" evidence="2">
    <location>
        <begin position="550"/>
        <end position="573"/>
    </location>
</feature>
<dbReference type="GeneTree" id="ENSGT00440000034270"/>
<dbReference type="GO" id="GO:0098982">
    <property type="term" value="C:GABA-ergic synapse"/>
    <property type="evidence" value="ECO:0007669"/>
    <property type="project" value="Ensembl"/>
</dbReference>
<feature type="compositionally biased region" description="Acidic residues" evidence="1">
    <location>
        <begin position="312"/>
        <end position="321"/>
    </location>
</feature>
<reference evidence="5" key="2">
    <citation type="submission" date="2025-09" db="UniProtKB">
        <authorList>
            <consortium name="Ensembl"/>
        </authorList>
    </citation>
    <scope>IDENTIFICATION</scope>
</reference>
<gene>
    <name evidence="5" type="primary">CSPG5</name>
</gene>
<dbReference type="Pfam" id="PF06566">
    <property type="entry name" value="Chon_Sulph_att"/>
    <property type="match status" value="1"/>
</dbReference>
<dbReference type="Pfam" id="PF06567">
    <property type="entry name" value="Neural_ProG_Cyt"/>
    <property type="match status" value="1"/>
</dbReference>
<dbReference type="GO" id="GO:0005794">
    <property type="term" value="C:Golgi apparatus"/>
    <property type="evidence" value="ECO:0007669"/>
    <property type="project" value="Ensembl"/>
</dbReference>
<feature type="compositionally biased region" description="Gly residues" evidence="1">
    <location>
        <begin position="324"/>
        <end position="341"/>
    </location>
</feature>
<keyword evidence="2" id="KW-0812">Transmembrane</keyword>
<feature type="region of interest" description="Disordered" evidence="1">
    <location>
        <begin position="666"/>
        <end position="694"/>
    </location>
</feature>
<evidence type="ECO:0000256" key="2">
    <source>
        <dbReference type="SAM" id="Phobius"/>
    </source>
</evidence>
<dbReference type="PANTHER" id="PTHR15381">
    <property type="entry name" value="CHONDROITIN SULFATE PROTEOGLYCAN 5 -RELATED"/>
    <property type="match status" value="1"/>
</dbReference>
<feature type="transmembrane region" description="Helical" evidence="2">
    <location>
        <begin position="30"/>
        <end position="49"/>
    </location>
</feature>
<dbReference type="Proteomes" id="UP000694392">
    <property type="component" value="Unplaced"/>
</dbReference>
<keyword evidence="2" id="KW-0472">Membrane</keyword>
<dbReference type="GO" id="GO:2000300">
    <property type="term" value="P:regulation of synaptic vesicle exocytosis"/>
    <property type="evidence" value="ECO:0007669"/>
    <property type="project" value="Ensembl"/>
</dbReference>
<feature type="compositionally biased region" description="Gly residues" evidence="1">
    <location>
        <begin position="9"/>
        <end position="18"/>
    </location>
</feature>
<feature type="domain" description="CSPG5 sulphate attachment" evidence="3">
    <location>
        <begin position="170"/>
        <end position="387"/>
    </location>
</feature>
<dbReference type="InterPro" id="IPR010555">
    <property type="entry name" value="CSPG5_S_attach_dom"/>
</dbReference>
<dbReference type="GO" id="GO:0098978">
    <property type="term" value="C:glutamatergic synapse"/>
    <property type="evidence" value="ECO:0007669"/>
    <property type="project" value="Ensembl"/>
</dbReference>
<feature type="region of interest" description="Disordered" evidence="1">
    <location>
        <begin position="132"/>
        <end position="183"/>
    </location>
</feature>
<evidence type="ECO:0000313" key="5">
    <source>
        <dbReference type="Ensembl" id="ENSSPUP00000025018.1"/>
    </source>
</evidence>
<feature type="region of interest" description="Disordered" evidence="1">
    <location>
        <begin position="1"/>
        <end position="26"/>
    </location>
</feature>
<dbReference type="OMA" id="FATEAGW"/>
<keyword evidence="6" id="KW-1185">Reference proteome</keyword>
<evidence type="ECO:0000313" key="6">
    <source>
        <dbReference type="Proteomes" id="UP000694392"/>
    </source>
</evidence>
<feature type="compositionally biased region" description="Basic and acidic residues" evidence="1">
    <location>
        <begin position="154"/>
        <end position="163"/>
    </location>
</feature>
<evidence type="ECO:0000259" key="4">
    <source>
        <dbReference type="Pfam" id="PF06567"/>
    </source>
</evidence>
<feature type="compositionally biased region" description="Polar residues" evidence="1">
    <location>
        <begin position="253"/>
        <end position="264"/>
    </location>
</feature>
<reference evidence="5" key="1">
    <citation type="submission" date="2025-08" db="UniProtKB">
        <authorList>
            <consortium name="Ensembl"/>
        </authorList>
    </citation>
    <scope>IDENTIFICATION</scope>
</reference>
<dbReference type="GO" id="GO:0030660">
    <property type="term" value="C:Golgi-associated vesicle membrane"/>
    <property type="evidence" value="ECO:0007669"/>
    <property type="project" value="Ensembl"/>
</dbReference>
<feature type="compositionally biased region" description="Acidic residues" evidence="1">
    <location>
        <begin position="384"/>
        <end position="405"/>
    </location>
</feature>
<sequence>MLPHRRGGGIDQGAGQSGGSPPPLSPLPPAAGVSIYVLLPLLLLLLAASRCGGRWGWRRRQQSGWGSPGPGRPVLRIPAPPAPCPAAWGAEPSRGGCCCYSCRRGGREPPWGEEPPPPLLLLPPLGSQPSCSPCSLPPARRGPLPVGTAPAWGGRRDAPRTEAARAAGGAAGEHNNKGPMEASAAVTSLAWPLDGEAIVLELSDTKAASGSPAPLPESQEEAGSGDQHAKASPDQGAFARQTAAPPAYEVATEISSPASQGLSSDSKEEPLELWVEPSSSPPAQGAAGPVTPPVDVRQTSEPPSDPSASEIIDIDYYDLFDGESQGGAGGMEDFPGAGGTGSSDSTKRKPPGDKATSWSIHELYDDFTPFDESDFYPTTSFYTDGDEEEELDEAEEEEEEEEEDGGGGLARDLEDENDYKLPTPATPKIQTMVEEAKPTSRRYVIPPLQTFIISGGNGAAASPRPPPAETGRDLSKSAAGWGENGTECRSGYIRHNSSCKSVCDIFPSYCHNGGQCYLVESLGAFCRCNTQDYIWHKGIRCESIITDFQVMCVAVGSAALVVLLLFMMTVFFAKKLYLLKTENNKLRKTKYRTPSELHNDNFSLSTIAEGSHPNVRKLCDTPCNLSPHARALAYYDNIICQDDPNAPHKLQDPLKSCLKEEESFNIQNSMSPKHDNGKGEPNDPEVNCLQNNLT</sequence>
<dbReference type="AlphaFoldDB" id="A0A8D0HKA1"/>
<feature type="region of interest" description="Disordered" evidence="1">
    <location>
        <begin position="206"/>
        <end position="424"/>
    </location>
</feature>